<dbReference type="Pfam" id="PF02824">
    <property type="entry name" value="TGS"/>
    <property type="match status" value="1"/>
</dbReference>
<evidence type="ECO:0000256" key="6">
    <source>
        <dbReference type="ARBA" id="ARBA00022741"/>
    </source>
</evidence>
<dbReference type="PRINTS" id="PR01047">
    <property type="entry name" value="TRNASYNTHTHR"/>
</dbReference>
<dbReference type="InterPro" id="IPR045864">
    <property type="entry name" value="aa-tRNA-synth_II/BPL/LPL"/>
</dbReference>
<dbReference type="PROSITE" id="PS50862">
    <property type="entry name" value="AA_TRNA_LIGASE_II"/>
    <property type="match status" value="1"/>
</dbReference>
<evidence type="ECO:0000256" key="1">
    <source>
        <dbReference type="ARBA" id="ARBA00008226"/>
    </source>
</evidence>
<dbReference type="EMBL" id="ARYM01000004">
    <property type="protein sequence ID" value="KCZ99751.1"/>
    <property type="molecule type" value="Genomic_DNA"/>
</dbReference>
<dbReference type="GO" id="GO:0006435">
    <property type="term" value="P:threonyl-tRNA aminoacylation"/>
    <property type="evidence" value="ECO:0007669"/>
    <property type="project" value="UniProtKB-UniRule"/>
</dbReference>
<dbReference type="PROSITE" id="PS51880">
    <property type="entry name" value="TGS"/>
    <property type="match status" value="1"/>
</dbReference>
<dbReference type="NCBIfam" id="TIGR00418">
    <property type="entry name" value="thrS"/>
    <property type="match status" value="1"/>
</dbReference>
<dbReference type="Pfam" id="PF00587">
    <property type="entry name" value="tRNA-synt_2b"/>
    <property type="match status" value="1"/>
</dbReference>
<dbReference type="GO" id="GO:0005737">
    <property type="term" value="C:cytoplasm"/>
    <property type="evidence" value="ECO:0007669"/>
    <property type="project" value="UniProtKB-SubCell"/>
</dbReference>
<dbReference type="SUPFAM" id="SSF52954">
    <property type="entry name" value="Class II aaRS ABD-related"/>
    <property type="match status" value="1"/>
</dbReference>
<dbReference type="CDD" id="cd01667">
    <property type="entry name" value="TGS_ThrRS"/>
    <property type="match status" value="1"/>
</dbReference>
<keyword evidence="10 13" id="KW-0648">Protein biosynthesis</keyword>
<keyword evidence="8 13" id="KW-0067">ATP-binding</keyword>
<dbReference type="SMART" id="SM00863">
    <property type="entry name" value="tRNA_SAD"/>
    <property type="match status" value="1"/>
</dbReference>
<keyword evidence="11 13" id="KW-0030">Aminoacyl-tRNA synthetase</keyword>
<comment type="subcellular location">
    <subcellularLocation>
        <location evidence="13">Cytoplasm</location>
    </subcellularLocation>
</comment>
<dbReference type="PANTHER" id="PTHR11451">
    <property type="entry name" value="THREONINE-TRNA LIGASE"/>
    <property type="match status" value="1"/>
</dbReference>
<organism evidence="16 17">
    <name type="scientific">Hyphomonas polymorpha PS728</name>
    <dbReference type="NCBI Taxonomy" id="1280954"/>
    <lineage>
        <taxon>Bacteria</taxon>
        <taxon>Pseudomonadati</taxon>
        <taxon>Pseudomonadota</taxon>
        <taxon>Alphaproteobacteria</taxon>
        <taxon>Hyphomonadales</taxon>
        <taxon>Hyphomonadaceae</taxon>
        <taxon>Hyphomonas</taxon>
    </lineage>
</organism>
<accession>A0A062VNE0</accession>
<keyword evidence="17" id="KW-1185">Reference proteome</keyword>
<comment type="subunit">
    <text evidence="13">Homodimer.</text>
</comment>
<dbReference type="Gene3D" id="3.30.980.10">
    <property type="entry name" value="Threonyl-trna Synthetase, Chain A, domain 2"/>
    <property type="match status" value="1"/>
</dbReference>
<evidence type="ECO:0000256" key="2">
    <source>
        <dbReference type="ARBA" id="ARBA00022490"/>
    </source>
</evidence>
<dbReference type="GO" id="GO:0004829">
    <property type="term" value="F:threonine-tRNA ligase activity"/>
    <property type="evidence" value="ECO:0007669"/>
    <property type="project" value="UniProtKB-UniRule"/>
</dbReference>
<name>A0A062VNE0_9PROT</name>
<dbReference type="STRING" id="1280954.HPO_05170"/>
<dbReference type="GO" id="GO:0000049">
    <property type="term" value="F:tRNA binding"/>
    <property type="evidence" value="ECO:0007669"/>
    <property type="project" value="UniProtKB-KW"/>
</dbReference>
<dbReference type="SUPFAM" id="SSF55681">
    <property type="entry name" value="Class II aaRS and biotin synthetases"/>
    <property type="match status" value="1"/>
</dbReference>
<dbReference type="InterPro" id="IPR006195">
    <property type="entry name" value="aa-tRNA-synth_II"/>
</dbReference>
<feature type="domain" description="Aminoacyl-transfer RNA synthetases class-II family profile" evidence="14">
    <location>
        <begin position="244"/>
        <end position="551"/>
    </location>
</feature>
<dbReference type="AlphaFoldDB" id="A0A062VNE0"/>
<dbReference type="Pfam" id="PF07973">
    <property type="entry name" value="tRNA_SAD"/>
    <property type="match status" value="1"/>
</dbReference>
<dbReference type="Proteomes" id="UP000027100">
    <property type="component" value="Unassembled WGS sequence"/>
</dbReference>
<dbReference type="InterPro" id="IPR033728">
    <property type="entry name" value="ThrRS_core"/>
</dbReference>
<dbReference type="InterPro" id="IPR004095">
    <property type="entry name" value="TGS"/>
</dbReference>
<evidence type="ECO:0000313" key="16">
    <source>
        <dbReference type="EMBL" id="KCZ99751.1"/>
    </source>
</evidence>
<evidence type="ECO:0000256" key="3">
    <source>
        <dbReference type="ARBA" id="ARBA00022555"/>
    </source>
</evidence>
<evidence type="ECO:0000256" key="4">
    <source>
        <dbReference type="ARBA" id="ARBA00022598"/>
    </source>
</evidence>
<dbReference type="PATRIC" id="fig|1280954.3.peg.1058"/>
<evidence type="ECO:0000256" key="5">
    <source>
        <dbReference type="ARBA" id="ARBA00022723"/>
    </source>
</evidence>
<keyword evidence="7 13" id="KW-0862">Zinc</keyword>
<feature type="binding site" evidence="13">
    <location>
        <position position="351"/>
    </location>
    <ligand>
        <name>Zn(2+)</name>
        <dbReference type="ChEBI" id="CHEBI:29105"/>
        <note>catalytic</note>
    </ligand>
</feature>
<comment type="cofactor">
    <cofactor evidence="13">
        <name>Zn(2+)</name>
        <dbReference type="ChEBI" id="CHEBI:29105"/>
    </cofactor>
    <text evidence="13">Binds 1 zinc ion per subunit.</text>
</comment>
<evidence type="ECO:0000256" key="11">
    <source>
        <dbReference type="ARBA" id="ARBA00023146"/>
    </source>
</evidence>
<dbReference type="InterPro" id="IPR012675">
    <property type="entry name" value="Beta-grasp_dom_sf"/>
</dbReference>
<dbReference type="EC" id="6.1.1.3" evidence="13"/>
<dbReference type="InterPro" id="IPR036621">
    <property type="entry name" value="Anticodon-bd_dom_sf"/>
</dbReference>
<feature type="domain" description="TGS" evidence="15">
    <location>
        <begin position="1"/>
        <end position="61"/>
    </location>
</feature>
<dbReference type="GO" id="GO:0046872">
    <property type="term" value="F:metal ion binding"/>
    <property type="evidence" value="ECO:0007669"/>
    <property type="project" value="UniProtKB-KW"/>
</dbReference>
<dbReference type="GO" id="GO:0005524">
    <property type="term" value="F:ATP binding"/>
    <property type="evidence" value="ECO:0007669"/>
    <property type="project" value="UniProtKB-UniRule"/>
</dbReference>
<dbReference type="Gene3D" id="3.30.930.10">
    <property type="entry name" value="Bira Bifunctional Protein, Domain 2"/>
    <property type="match status" value="1"/>
</dbReference>
<keyword evidence="3 13" id="KW-0820">tRNA-binding</keyword>
<dbReference type="CDD" id="cd00771">
    <property type="entry name" value="ThrRS_core"/>
    <property type="match status" value="1"/>
</dbReference>
<dbReference type="InterPro" id="IPR002320">
    <property type="entry name" value="Thr-tRNA-ligase_IIa"/>
</dbReference>
<dbReference type="Gene3D" id="3.40.50.800">
    <property type="entry name" value="Anticodon-binding domain"/>
    <property type="match status" value="1"/>
</dbReference>
<comment type="catalytic activity">
    <reaction evidence="12 13">
        <text>tRNA(Thr) + L-threonine + ATP = L-threonyl-tRNA(Thr) + AMP + diphosphate + H(+)</text>
        <dbReference type="Rhea" id="RHEA:24624"/>
        <dbReference type="Rhea" id="RHEA-COMP:9670"/>
        <dbReference type="Rhea" id="RHEA-COMP:9704"/>
        <dbReference type="ChEBI" id="CHEBI:15378"/>
        <dbReference type="ChEBI" id="CHEBI:30616"/>
        <dbReference type="ChEBI" id="CHEBI:33019"/>
        <dbReference type="ChEBI" id="CHEBI:57926"/>
        <dbReference type="ChEBI" id="CHEBI:78442"/>
        <dbReference type="ChEBI" id="CHEBI:78534"/>
        <dbReference type="ChEBI" id="CHEBI:456215"/>
        <dbReference type="EC" id="6.1.1.3"/>
    </reaction>
</comment>
<reference evidence="16 17" key="1">
    <citation type="journal article" date="2014" name="Antonie Van Leeuwenhoek">
        <title>Hyphomonas beringensis sp. nov. and Hyphomonas chukchiensis sp. nov., isolated from surface seawater of the Bering Sea and Chukchi Sea.</title>
        <authorList>
            <person name="Li C."/>
            <person name="Lai Q."/>
            <person name="Li G."/>
            <person name="Dong C."/>
            <person name="Wang J."/>
            <person name="Liao Y."/>
            <person name="Shao Z."/>
        </authorList>
    </citation>
    <scope>NUCLEOTIDE SEQUENCE [LARGE SCALE GENOMIC DNA]</scope>
    <source>
        <strain evidence="16 17">PS728</strain>
    </source>
</reference>
<evidence type="ECO:0000259" key="15">
    <source>
        <dbReference type="PROSITE" id="PS51880"/>
    </source>
</evidence>
<dbReference type="SUPFAM" id="SSF81271">
    <property type="entry name" value="TGS-like"/>
    <property type="match status" value="1"/>
</dbReference>
<dbReference type="FunFam" id="3.30.930.10:FF:000002">
    <property type="entry name" value="Threonine--tRNA ligase"/>
    <property type="match status" value="1"/>
</dbReference>
<protein>
    <recommendedName>
        <fullName evidence="13">Threonine--tRNA ligase</fullName>
        <ecNumber evidence="13">6.1.1.3</ecNumber>
    </recommendedName>
    <alternativeName>
        <fullName evidence="13">Threonyl-tRNA synthetase</fullName>
        <shortName evidence="13">ThrRS</shortName>
    </alternativeName>
</protein>
<keyword evidence="5 13" id="KW-0479">Metal-binding</keyword>
<dbReference type="OrthoDB" id="9802304at2"/>
<keyword evidence="4 13" id="KW-0436">Ligase</keyword>
<evidence type="ECO:0000313" key="17">
    <source>
        <dbReference type="Proteomes" id="UP000027100"/>
    </source>
</evidence>
<keyword evidence="9 13" id="KW-0694">RNA-binding</keyword>
<comment type="caution">
    <text evidence="13">Lacks conserved residue(s) required for the propagation of feature annotation.</text>
</comment>
<keyword evidence="2 13" id="KW-0963">Cytoplasm</keyword>
<evidence type="ECO:0000256" key="9">
    <source>
        <dbReference type="ARBA" id="ARBA00022884"/>
    </source>
</evidence>
<keyword evidence="6 13" id="KW-0547">Nucleotide-binding</keyword>
<dbReference type="FunFam" id="3.10.20.30:FF:000005">
    <property type="entry name" value="Threonine--tRNA ligase"/>
    <property type="match status" value="1"/>
</dbReference>
<evidence type="ECO:0000256" key="10">
    <source>
        <dbReference type="ARBA" id="ARBA00022917"/>
    </source>
</evidence>
<proteinExistence type="inferred from homology"/>
<dbReference type="Pfam" id="PF03129">
    <property type="entry name" value="HGTP_anticodon"/>
    <property type="match status" value="1"/>
</dbReference>
<dbReference type="InterPro" id="IPR018163">
    <property type="entry name" value="Thr/Ala-tRNA-synth_IIc_edit"/>
</dbReference>
<dbReference type="InterPro" id="IPR002314">
    <property type="entry name" value="aa-tRNA-synt_IIb"/>
</dbReference>
<feature type="binding site" evidence="13">
    <location>
        <position position="402"/>
    </location>
    <ligand>
        <name>Zn(2+)</name>
        <dbReference type="ChEBI" id="CHEBI:29105"/>
        <note>catalytic</note>
    </ligand>
</feature>
<dbReference type="Gene3D" id="3.30.54.20">
    <property type="match status" value="1"/>
</dbReference>
<feature type="binding site" evidence="13">
    <location>
        <position position="528"/>
    </location>
    <ligand>
        <name>Zn(2+)</name>
        <dbReference type="ChEBI" id="CHEBI:29105"/>
        <note>catalytic</note>
    </ligand>
</feature>
<dbReference type="InterPro" id="IPR047246">
    <property type="entry name" value="ThrRS_anticodon"/>
</dbReference>
<dbReference type="PANTHER" id="PTHR11451:SF44">
    <property type="entry name" value="THREONINE--TRNA LIGASE, CHLOROPLASTIC_MITOCHONDRIAL 2"/>
    <property type="match status" value="1"/>
</dbReference>
<comment type="caution">
    <text evidence="16">The sequence shown here is derived from an EMBL/GenBank/DDBJ whole genome shotgun (WGS) entry which is preliminary data.</text>
</comment>
<dbReference type="CDD" id="cd00860">
    <property type="entry name" value="ThrRS_anticodon"/>
    <property type="match status" value="1"/>
</dbReference>
<evidence type="ECO:0000256" key="7">
    <source>
        <dbReference type="ARBA" id="ARBA00022833"/>
    </source>
</evidence>
<dbReference type="RefSeq" id="WP_035595293.1">
    <property type="nucleotide sequence ID" value="NZ_ARYM01000004.1"/>
</dbReference>
<evidence type="ECO:0000259" key="14">
    <source>
        <dbReference type="PROSITE" id="PS50862"/>
    </source>
</evidence>
<dbReference type="InterPro" id="IPR012947">
    <property type="entry name" value="tRNA_SAD"/>
</dbReference>
<dbReference type="FunFam" id="3.40.50.800:FF:000001">
    <property type="entry name" value="Threonine--tRNA ligase"/>
    <property type="match status" value="1"/>
</dbReference>
<dbReference type="InterPro" id="IPR012676">
    <property type="entry name" value="TGS-like"/>
</dbReference>
<sequence length="660" mass="74191">MIQVTLPDGSKREYQDGASPLDVAESISKSLAKKALAAKVDGQMWDLVRPLEGDACVAIITDRDPEGLELIRHDAAHVLAQAVQELYPDAQVTIGPVIDDGFYYDFARKEPFSTDEFEKIEAKMREIVDADYPIIREVWDKDAAIAEFKRIGEDYKAQIIDDIIPPGEAITVYKQGNWFDLCRGPHLPSTGKLPKAFKLMKLAGAYWRGDHRNEMLQRMYGTAWASEKDLKEHLHRLEEAEKRDHRKLGAQLDLFHLDGMAAAGSVFWHPNGFQVWRQIEAYMRRRLDASGYEEIKTPQLMDSVQWEKSGHWGKYRENMFIVPDFIPEGEEGVEISVPEDAKLMALKPMNCPAHVEVFKSGQKSYRDLPLRLAEFGCCHRNEPHGAIHGIMRVRQFTQDDAHIFCREDQIVEESIQFCRLLESVYRDFGFEKIAVKLSTRPDVRAGDDATWDRAEAGLQAAVDAAGLPCELLPGEGAFYGPKLEFQLTDAIGRVWQCGTLQLDYVLPERLGAEYIASDGSKQRPVMLHRAILGSMERFIGILIEEFAGAFPIWLAPVQVVVAAISDDAAGSYAEEVAAELRKAGLRAEVDRRNETINYKVREHSLQKVPVIAVVGAREAEERKVALRRLGSNGQQILSLEEALVSLADEALPPDLKRAPS</sequence>
<comment type="similarity">
    <text evidence="1 13">Belongs to the class-II aminoacyl-tRNA synthetase family.</text>
</comment>
<evidence type="ECO:0000256" key="13">
    <source>
        <dbReference type="HAMAP-Rule" id="MF_00184"/>
    </source>
</evidence>
<dbReference type="HAMAP" id="MF_00184">
    <property type="entry name" value="Thr_tRNA_synth"/>
    <property type="match status" value="1"/>
</dbReference>
<dbReference type="eggNOG" id="COG0441">
    <property type="taxonomic scope" value="Bacteria"/>
</dbReference>
<dbReference type="FunFam" id="3.30.54.20:FF:000002">
    <property type="entry name" value="Threonine--tRNA ligase"/>
    <property type="match status" value="1"/>
</dbReference>
<evidence type="ECO:0000256" key="12">
    <source>
        <dbReference type="ARBA" id="ARBA00049515"/>
    </source>
</evidence>
<dbReference type="Gene3D" id="3.10.20.30">
    <property type="match status" value="1"/>
</dbReference>
<dbReference type="InterPro" id="IPR004154">
    <property type="entry name" value="Anticodon-bd"/>
</dbReference>
<gene>
    <name evidence="13" type="primary">thrS</name>
    <name evidence="16" type="ORF">HPO_05170</name>
</gene>
<dbReference type="FunFam" id="3.30.980.10:FF:000005">
    <property type="entry name" value="Threonyl-tRNA synthetase, mitochondrial"/>
    <property type="match status" value="1"/>
</dbReference>
<evidence type="ECO:0000256" key="8">
    <source>
        <dbReference type="ARBA" id="ARBA00022840"/>
    </source>
</evidence>
<dbReference type="SUPFAM" id="SSF55186">
    <property type="entry name" value="ThrRS/AlaRS common domain"/>
    <property type="match status" value="1"/>
</dbReference>